<dbReference type="Gene3D" id="3.80.10.10">
    <property type="entry name" value="Ribonuclease Inhibitor"/>
    <property type="match status" value="1"/>
</dbReference>
<dbReference type="AlphaFoldDB" id="A0A409Y9Y0"/>
<name>A0A409Y9Y0_9AGAR</name>
<dbReference type="OrthoDB" id="3061721at2759"/>
<evidence type="ECO:0000313" key="1">
    <source>
        <dbReference type="EMBL" id="PPQ99751.1"/>
    </source>
</evidence>
<dbReference type="EMBL" id="NHTK01001348">
    <property type="protein sequence ID" value="PPQ99751.1"/>
    <property type="molecule type" value="Genomic_DNA"/>
</dbReference>
<sequence>MVKHANPTRQPFLPVELEMTIVKLLAQEISFPVTRKGCYLNLQLTAKRFREWYVAFTASASCRLIVGRVATHLYRVVFSNPIGSRPYPWASTAQAIKSFGRYTTHLCVCLSGGINEFTRTIEQCPNLENIEVWYSGVIQFDRFLITTSSLSKLKRLSLDRRLNPRQSELALRSPLFQNLTHLNILQDPAVWRVLPLCKSLTHLCIGTPEQDWLAHVHHITDKVHGCRSLRVLVALSQDTFGQVNYRDPRFILLDIDRPLNDWLNGANGDMDMWEFAELIVFARKNNYVNNPDSNRAVKKRTFDYRAFFNAAGQEWWLERYEERLANSKASVKSYA</sequence>
<dbReference type="InterPro" id="IPR032675">
    <property type="entry name" value="LRR_dom_sf"/>
</dbReference>
<dbReference type="SUPFAM" id="SSF52047">
    <property type="entry name" value="RNI-like"/>
    <property type="match status" value="1"/>
</dbReference>
<comment type="caution">
    <text evidence="1">The sequence shown here is derived from an EMBL/GenBank/DDBJ whole genome shotgun (WGS) entry which is preliminary data.</text>
</comment>
<keyword evidence="2" id="KW-1185">Reference proteome</keyword>
<protein>
    <recommendedName>
        <fullName evidence="3">F-box domain-containing protein</fullName>
    </recommendedName>
</protein>
<proteinExistence type="predicted"/>
<reference evidence="1 2" key="1">
    <citation type="journal article" date="2018" name="Evol. Lett.">
        <title>Horizontal gene cluster transfer increased hallucinogenic mushroom diversity.</title>
        <authorList>
            <person name="Reynolds H.T."/>
            <person name="Vijayakumar V."/>
            <person name="Gluck-Thaler E."/>
            <person name="Korotkin H.B."/>
            <person name="Matheny P.B."/>
            <person name="Slot J.C."/>
        </authorList>
    </citation>
    <scope>NUCLEOTIDE SEQUENCE [LARGE SCALE GENOMIC DNA]</scope>
    <source>
        <strain evidence="1 2">2629</strain>
    </source>
</reference>
<dbReference type="InParanoid" id="A0A409Y9Y0"/>
<dbReference type="Proteomes" id="UP000284842">
    <property type="component" value="Unassembled WGS sequence"/>
</dbReference>
<organism evidence="1 2">
    <name type="scientific">Panaeolus cyanescens</name>
    <dbReference type="NCBI Taxonomy" id="181874"/>
    <lineage>
        <taxon>Eukaryota</taxon>
        <taxon>Fungi</taxon>
        <taxon>Dikarya</taxon>
        <taxon>Basidiomycota</taxon>
        <taxon>Agaricomycotina</taxon>
        <taxon>Agaricomycetes</taxon>
        <taxon>Agaricomycetidae</taxon>
        <taxon>Agaricales</taxon>
        <taxon>Agaricineae</taxon>
        <taxon>Galeropsidaceae</taxon>
        <taxon>Panaeolus</taxon>
    </lineage>
</organism>
<evidence type="ECO:0000313" key="2">
    <source>
        <dbReference type="Proteomes" id="UP000284842"/>
    </source>
</evidence>
<gene>
    <name evidence="1" type="ORF">CVT24_009734</name>
</gene>
<accession>A0A409Y9Y0</accession>
<evidence type="ECO:0008006" key="3">
    <source>
        <dbReference type="Google" id="ProtNLM"/>
    </source>
</evidence>